<protein>
    <submittedName>
        <fullName evidence="2">Photosynthetic complex assembly protein</fullName>
    </submittedName>
</protein>
<evidence type="ECO:0000313" key="2">
    <source>
        <dbReference type="EMBL" id="PTE17731.1"/>
    </source>
</evidence>
<sequence length="149" mass="16359">MPAEPKFRHDPDKDLIPRPLLLAMGALVLVSLALVSYARLTGRETVGRPEPSQIVAERVISISGDKNAVTVRGATGEVLVDLENGGFFAVIRDGLSHTRRVHRIAMDKPVRLQRYANGRLVVHDPETGWSIELTAFGENKAAFARLLPE</sequence>
<comment type="caution">
    <text evidence="2">The sequence shown here is derived from an EMBL/GenBank/DDBJ whole genome shotgun (WGS) entry which is preliminary data.</text>
</comment>
<proteinExistence type="predicted"/>
<reference evidence="2 3" key="1">
    <citation type="submission" date="2018-03" db="EMBL/GenBank/DDBJ databases">
        <title>Rhodobacter veldkampii.</title>
        <authorList>
            <person name="Meyer T.E."/>
            <person name="Miller S."/>
            <person name="Lodha T."/>
            <person name="Gandham S."/>
            <person name="Chintalapati S."/>
            <person name="Chintalapati V.R."/>
        </authorList>
    </citation>
    <scope>NUCLEOTIDE SEQUENCE [LARGE SCALE GENOMIC DNA]</scope>
    <source>
        <strain evidence="2 3">DSM 11550</strain>
    </source>
</reference>
<dbReference type="RefSeq" id="WP_107324793.1">
    <property type="nucleotide sequence ID" value="NZ_NHSP01000089.1"/>
</dbReference>
<name>A0A2T4JII9_9RHOB</name>
<dbReference type="NCBIfam" id="TIGR03054">
    <property type="entry name" value="photo_alph_chp1"/>
    <property type="match status" value="1"/>
</dbReference>
<dbReference type="AlphaFoldDB" id="A0A2T4JII9"/>
<dbReference type="EMBL" id="PZKF01000014">
    <property type="protein sequence ID" value="PTE17731.1"/>
    <property type="molecule type" value="Genomic_DNA"/>
</dbReference>
<keyword evidence="1" id="KW-1133">Transmembrane helix</keyword>
<accession>A0A2T4JII9</accession>
<keyword evidence="1" id="KW-0812">Transmembrane</keyword>
<keyword evidence="1" id="KW-0472">Membrane</keyword>
<dbReference type="OrthoDB" id="7848123at2"/>
<keyword evidence="3" id="KW-1185">Reference proteome</keyword>
<evidence type="ECO:0000313" key="3">
    <source>
        <dbReference type="Proteomes" id="UP000241899"/>
    </source>
</evidence>
<feature type="transmembrane region" description="Helical" evidence="1">
    <location>
        <begin position="20"/>
        <end position="38"/>
    </location>
</feature>
<evidence type="ECO:0000256" key="1">
    <source>
        <dbReference type="SAM" id="Phobius"/>
    </source>
</evidence>
<dbReference type="Proteomes" id="UP000241899">
    <property type="component" value="Unassembled WGS sequence"/>
</dbReference>
<gene>
    <name evidence="2" type="ORF">C5F46_07735</name>
</gene>
<organism evidence="2 3">
    <name type="scientific">Phaeovulum veldkampii DSM 11550</name>
    <dbReference type="NCBI Taxonomy" id="1185920"/>
    <lineage>
        <taxon>Bacteria</taxon>
        <taxon>Pseudomonadati</taxon>
        <taxon>Pseudomonadota</taxon>
        <taxon>Alphaproteobacteria</taxon>
        <taxon>Rhodobacterales</taxon>
        <taxon>Paracoccaceae</taxon>
        <taxon>Phaeovulum</taxon>
    </lineage>
</organism>
<dbReference type="InterPro" id="IPR017495">
    <property type="entry name" value="PuhC"/>
</dbReference>